<evidence type="ECO:0000313" key="4">
    <source>
        <dbReference type="Proteomes" id="UP000015101"/>
    </source>
</evidence>
<dbReference type="OrthoDB" id="1045822at2759"/>
<evidence type="ECO:0000256" key="1">
    <source>
        <dbReference type="ARBA" id="ARBA00009024"/>
    </source>
</evidence>
<reference evidence="2 4" key="2">
    <citation type="journal article" date="2013" name="Nature">
        <title>Insights into bilaterian evolution from three spiralian genomes.</title>
        <authorList>
            <person name="Simakov O."/>
            <person name="Marletaz F."/>
            <person name="Cho S.J."/>
            <person name="Edsinger-Gonzales E."/>
            <person name="Havlak P."/>
            <person name="Hellsten U."/>
            <person name="Kuo D.H."/>
            <person name="Larsson T."/>
            <person name="Lv J."/>
            <person name="Arendt D."/>
            <person name="Savage R."/>
            <person name="Osoegawa K."/>
            <person name="de Jong P."/>
            <person name="Grimwood J."/>
            <person name="Chapman J.A."/>
            <person name="Shapiro H."/>
            <person name="Aerts A."/>
            <person name="Otillar R.P."/>
            <person name="Terry A.Y."/>
            <person name="Boore J.L."/>
            <person name="Grigoriev I.V."/>
            <person name="Lindberg D.R."/>
            <person name="Seaver E.C."/>
            <person name="Weisblat D.A."/>
            <person name="Putnam N.H."/>
            <person name="Rokhsar D.S."/>
        </authorList>
    </citation>
    <scope>NUCLEOTIDE SEQUENCE</scope>
</reference>
<organism evidence="3 4">
    <name type="scientific">Helobdella robusta</name>
    <name type="common">Californian leech</name>
    <dbReference type="NCBI Taxonomy" id="6412"/>
    <lineage>
        <taxon>Eukaryota</taxon>
        <taxon>Metazoa</taxon>
        <taxon>Spiralia</taxon>
        <taxon>Lophotrochozoa</taxon>
        <taxon>Annelida</taxon>
        <taxon>Clitellata</taxon>
        <taxon>Hirudinea</taxon>
        <taxon>Rhynchobdellida</taxon>
        <taxon>Glossiphoniidae</taxon>
        <taxon>Helobdella</taxon>
    </lineage>
</organism>
<dbReference type="InParanoid" id="T1FNI4"/>
<keyword evidence="4" id="KW-1185">Reference proteome</keyword>
<dbReference type="Proteomes" id="UP000015101">
    <property type="component" value="Unassembled WGS sequence"/>
</dbReference>
<dbReference type="OMA" id="CSICCAY"/>
<dbReference type="InterPro" id="IPR006461">
    <property type="entry name" value="PLAC_motif_containing"/>
</dbReference>
<reference evidence="3" key="3">
    <citation type="submission" date="2015-06" db="UniProtKB">
        <authorList>
            <consortium name="EnsemblMetazoa"/>
        </authorList>
    </citation>
    <scope>IDENTIFICATION</scope>
</reference>
<protein>
    <submittedName>
        <fullName evidence="2 3">Uncharacterized protein</fullName>
    </submittedName>
</protein>
<dbReference type="NCBIfam" id="TIGR01571">
    <property type="entry name" value="A_thal_Cys_rich"/>
    <property type="match status" value="1"/>
</dbReference>
<evidence type="ECO:0000313" key="3">
    <source>
        <dbReference type="EnsemblMetazoa" id="HelroP185980"/>
    </source>
</evidence>
<accession>T1FNI4</accession>
<dbReference type="RefSeq" id="XP_009026510.1">
    <property type="nucleotide sequence ID" value="XM_009028262.1"/>
</dbReference>
<reference evidence="4" key="1">
    <citation type="submission" date="2012-12" db="EMBL/GenBank/DDBJ databases">
        <authorList>
            <person name="Hellsten U."/>
            <person name="Grimwood J."/>
            <person name="Chapman J.A."/>
            <person name="Shapiro H."/>
            <person name="Aerts A."/>
            <person name="Otillar R.P."/>
            <person name="Terry A.Y."/>
            <person name="Boore J.L."/>
            <person name="Simakov O."/>
            <person name="Marletaz F."/>
            <person name="Cho S.-J."/>
            <person name="Edsinger-Gonzales E."/>
            <person name="Havlak P."/>
            <person name="Kuo D.-H."/>
            <person name="Larsson T."/>
            <person name="Lv J."/>
            <person name="Arendt D."/>
            <person name="Savage R."/>
            <person name="Osoegawa K."/>
            <person name="de Jong P."/>
            <person name="Lindberg D.R."/>
            <person name="Seaver E.C."/>
            <person name="Weisblat D.A."/>
            <person name="Putnam N.H."/>
            <person name="Grigoriev I.V."/>
            <person name="Rokhsar D.S."/>
        </authorList>
    </citation>
    <scope>NUCLEOTIDE SEQUENCE</scope>
</reference>
<gene>
    <name evidence="3" type="primary">20210381</name>
    <name evidence="2" type="ORF">HELRODRAFT_185980</name>
</gene>
<comment type="similarity">
    <text evidence="1">Belongs to the cornifelin family.</text>
</comment>
<dbReference type="KEGG" id="hro:HELRODRAFT_185980"/>
<dbReference type="GeneID" id="20210381"/>
<dbReference type="STRING" id="6412.T1FNI4"/>
<sequence length="108" mass="12076">MSREFRQGLFGCFGDFRVCIITWFVPCYTEGKIAEKVGEDCLMQGLVVMVPLLNIFCLWKIREKVRTQKNIEGSAVSDILSVCCCMECALCQEAVEVDALSSGQPIAR</sequence>
<dbReference type="Pfam" id="PF04749">
    <property type="entry name" value="PLAC8"/>
    <property type="match status" value="1"/>
</dbReference>
<dbReference type="EnsemblMetazoa" id="HelroT185980">
    <property type="protein sequence ID" value="HelroP185980"/>
    <property type="gene ID" value="HelroG185980"/>
</dbReference>
<dbReference type="eggNOG" id="ENOG502S52C">
    <property type="taxonomic scope" value="Eukaryota"/>
</dbReference>
<dbReference type="PANTHER" id="PTHR15907">
    <property type="entry name" value="DUF614 FAMILY PROTEIN-RELATED"/>
    <property type="match status" value="1"/>
</dbReference>
<dbReference type="HOGENOM" id="CLU_083147_6_1_1"/>
<evidence type="ECO:0000313" key="2">
    <source>
        <dbReference type="EMBL" id="ESN95345.1"/>
    </source>
</evidence>
<dbReference type="AlphaFoldDB" id="T1FNI4"/>
<name>T1FNI4_HELRO</name>
<dbReference type="CTD" id="20210381"/>
<dbReference type="EMBL" id="KB097528">
    <property type="protein sequence ID" value="ESN95345.1"/>
    <property type="molecule type" value="Genomic_DNA"/>
</dbReference>
<dbReference type="EMBL" id="AMQM01006835">
    <property type="status" value="NOT_ANNOTATED_CDS"/>
    <property type="molecule type" value="Genomic_DNA"/>
</dbReference>
<proteinExistence type="inferred from homology"/>